<dbReference type="EMBL" id="CAUJNA010002302">
    <property type="protein sequence ID" value="CAJ1392243.1"/>
    <property type="molecule type" value="Genomic_DNA"/>
</dbReference>
<comment type="caution">
    <text evidence="1">The sequence shown here is derived from an EMBL/GenBank/DDBJ whole genome shotgun (WGS) entry which is preliminary data.</text>
</comment>
<reference evidence="1" key="1">
    <citation type="submission" date="2023-08" db="EMBL/GenBank/DDBJ databases">
        <authorList>
            <person name="Chen Y."/>
            <person name="Shah S."/>
            <person name="Dougan E. K."/>
            <person name="Thang M."/>
            <person name="Chan C."/>
        </authorList>
    </citation>
    <scope>NUCLEOTIDE SEQUENCE</scope>
</reference>
<evidence type="ECO:0000313" key="2">
    <source>
        <dbReference type="Proteomes" id="UP001178507"/>
    </source>
</evidence>
<accession>A0AA36N4L2</accession>
<gene>
    <name evidence="1" type="ORF">EVOR1521_LOCUS17388</name>
</gene>
<keyword evidence="2" id="KW-1185">Reference proteome</keyword>
<dbReference type="Proteomes" id="UP001178507">
    <property type="component" value="Unassembled WGS sequence"/>
</dbReference>
<proteinExistence type="predicted"/>
<organism evidence="1 2">
    <name type="scientific">Effrenium voratum</name>
    <dbReference type="NCBI Taxonomy" id="2562239"/>
    <lineage>
        <taxon>Eukaryota</taxon>
        <taxon>Sar</taxon>
        <taxon>Alveolata</taxon>
        <taxon>Dinophyceae</taxon>
        <taxon>Suessiales</taxon>
        <taxon>Symbiodiniaceae</taxon>
        <taxon>Effrenium</taxon>
    </lineage>
</organism>
<dbReference type="AlphaFoldDB" id="A0AA36N4L2"/>
<evidence type="ECO:0000313" key="1">
    <source>
        <dbReference type="EMBL" id="CAJ1392243.1"/>
    </source>
</evidence>
<name>A0AA36N4L2_9DINO</name>
<protein>
    <submittedName>
        <fullName evidence="1">Uncharacterized protein</fullName>
    </submittedName>
</protein>
<sequence length="139" mass="15946">MLVHNWTGPGVGPRRVSHLHLTSPERWMLRATLRFAMLVHSWTCPDVGPRRVSRTLPPQNSSQYNGHLLYKARLRSSRKTWGPSLPKAEVARAQGVPSEHTMLLRRLKIYRFVKPLPPSSKHITECARCFSNVVLRYGL</sequence>